<evidence type="ECO:0000313" key="1">
    <source>
        <dbReference type="EMBL" id="RQG93610.1"/>
    </source>
</evidence>
<protein>
    <submittedName>
        <fullName evidence="1">Uncharacterized protein</fullName>
    </submittedName>
</protein>
<organism evidence="1 2">
    <name type="scientific">Natrarchaeobius chitinivorans</name>
    <dbReference type="NCBI Taxonomy" id="1679083"/>
    <lineage>
        <taxon>Archaea</taxon>
        <taxon>Methanobacteriati</taxon>
        <taxon>Methanobacteriota</taxon>
        <taxon>Stenosarchaea group</taxon>
        <taxon>Halobacteria</taxon>
        <taxon>Halobacteriales</taxon>
        <taxon>Natrialbaceae</taxon>
        <taxon>Natrarchaeobius</taxon>
    </lineage>
</organism>
<accession>A0A3N6MB35</accession>
<name>A0A3N6MB35_NATCH</name>
<keyword evidence="2" id="KW-1185">Reference proteome</keyword>
<proteinExistence type="predicted"/>
<dbReference type="AlphaFoldDB" id="A0A3N6MB35"/>
<reference evidence="1 2" key="1">
    <citation type="submission" date="2018-10" db="EMBL/GenBank/DDBJ databases">
        <title>Natrarchaeobius chitinivorans gen. nov., sp. nov., and Natrarchaeobius haloalkaliphilus sp. nov., alkaliphilic, chitin-utilizing haloarchaea from hypersaline alkaline lakes.</title>
        <authorList>
            <person name="Sorokin D.Y."/>
            <person name="Elcheninov A.G."/>
            <person name="Kostrikina N.A."/>
            <person name="Bale N.J."/>
            <person name="Sinninghe Damste J.S."/>
            <person name="Khijniak T.V."/>
            <person name="Kublanov I.V."/>
            <person name="Toshchakov S.V."/>
        </authorList>
    </citation>
    <scope>NUCLEOTIDE SEQUENCE [LARGE SCALE GENOMIC DNA]</scope>
    <source>
        <strain evidence="1 2">AArcht4T</strain>
    </source>
</reference>
<comment type="caution">
    <text evidence="1">The sequence shown here is derived from an EMBL/GenBank/DDBJ whole genome shotgun (WGS) entry which is preliminary data.</text>
</comment>
<dbReference type="EMBL" id="REGA01000013">
    <property type="protein sequence ID" value="RQG93610.1"/>
    <property type="molecule type" value="Genomic_DNA"/>
</dbReference>
<evidence type="ECO:0000313" key="2">
    <source>
        <dbReference type="Proteomes" id="UP000282323"/>
    </source>
</evidence>
<sequence length="96" mass="11042">MRFSTTCDRITVVYERVSNQRFVTQSQPVTSPPKRTREFVPSIRHIPSGRCPSVPCNRDPFPVPPEPRPIVTTGTIYPLIARQLCDQVCIDFQWLL</sequence>
<gene>
    <name evidence="1" type="ORF">EA473_14890</name>
</gene>
<dbReference type="Proteomes" id="UP000282323">
    <property type="component" value="Unassembled WGS sequence"/>
</dbReference>